<dbReference type="SMART" id="SM00923">
    <property type="entry name" value="MbtH"/>
    <property type="match status" value="1"/>
</dbReference>
<protein>
    <submittedName>
        <fullName evidence="2">Uncharacterized conserved protein YbdZ, MbtH family</fullName>
    </submittedName>
</protein>
<feature type="domain" description="MbtH-like" evidence="1">
    <location>
        <begin position="5"/>
        <end position="55"/>
    </location>
</feature>
<name>A0A1I4XDA7_9GAMM</name>
<keyword evidence="3" id="KW-1185">Reference proteome</keyword>
<dbReference type="Gene3D" id="3.90.820.10">
    <property type="entry name" value="Structural Genomics, Unknown Function 30-nov-00 1gh9 Mol_id"/>
    <property type="match status" value="1"/>
</dbReference>
<accession>A0A1I4XDA7</accession>
<dbReference type="PANTHER" id="PTHR38444">
    <property type="entry name" value="ENTEROBACTIN BIOSYNTHESIS PROTEIN YBDZ"/>
    <property type="match status" value="1"/>
</dbReference>
<dbReference type="Proteomes" id="UP000242222">
    <property type="component" value="Unassembled WGS sequence"/>
</dbReference>
<evidence type="ECO:0000313" key="3">
    <source>
        <dbReference type="Proteomes" id="UP000242222"/>
    </source>
</evidence>
<reference evidence="3" key="1">
    <citation type="submission" date="2016-10" db="EMBL/GenBank/DDBJ databases">
        <authorList>
            <person name="Varghese N."/>
            <person name="Submissions S."/>
        </authorList>
    </citation>
    <scope>NUCLEOTIDE SEQUENCE [LARGE SCALE GENOMIC DNA]</scope>
    <source>
        <strain evidence="3">N6PO6</strain>
    </source>
</reference>
<dbReference type="InterPro" id="IPR005153">
    <property type="entry name" value="MbtH-like_dom"/>
</dbReference>
<sequence>MQFSNPFDEPQGQFYILRNAHQQFSLWPHQCILPAGWDVVHPPQSVEDCHAWLSRHWTTLSPTSFA</sequence>
<dbReference type="InterPro" id="IPR038020">
    <property type="entry name" value="MbtH-like_sf"/>
</dbReference>
<dbReference type="SUPFAM" id="SSF160582">
    <property type="entry name" value="MbtH-like"/>
    <property type="match status" value="1"/>
</dbReference>
<gene>
    <name evidence="2" type="ORF">SAMN05216516_10473</name>
</gene>
<dbReference type="PANTHER" id="PTHR38444:SF1">
    <property type="entry name" value="ENTEROBACTIN BIOSYNTHESIS PROTEIN YBDZ"/>
    <property type="match status" value="1"/>
</dbReference>
<evidence type="ECO:0000259" key="1">
    <source>
        <dbReference type="SMART" id="SM00923"/>
    </source>
</evidence>
<dbReference type="AlphaFoldDB" id="A0A1I4XDA7"/>
<organism evidence="2 3">
    <name type="scientific">Izhakiella capsodis</name>
    <dbReference type="NCBI Taxonomy" id="1367852"/>
    <lineage>
        <taxon>Bacteria</taxon>
        <taxon>Pseudomonadati</taxon>
        <taxon>Pseudomonadota</taxon>
        <taxon>Gammaproteobacteria</taxon>
        <taxon>Enterobacterales</taxon>
        <taxon>Erwiniaceae</taxon>
        <taxon>Izhakiella</taxon>
    </lineage>
</organism>
<dbReference type="RefSeq" id="WP_092876915.1">
    <property type="nucleotide sequence ID" value="NZ_FOVC01000004.1"/>
</dbReference>
<dbReference type="Pfam" id="PF03621">
    <property type="entry name" value="MbtH"/>
    <property type="match status" value="1"/>
</dbReference>
<proteinExistence type="predicted"/>
<evidence type="ECO:0000313" key="2">
    <source>
        <dbReference type="EMBL" id="SFN23898.1"/>
    </source>
</evidence>
<dbReference type="STRING" id="1367852.SAMN05216516_10473"/>
<dbReference type="GO" id="GO:0005829">
    <property type="term" value="C:cytosol"/>
    <property type="evidence" value="ECO:0007669"/>
    <property type="project" value="TreeGrafter"/>
</dbReference>
<dbReference type="InterPro" id="IPR037407">
    <property type="entry name" value="MLP_fam"/>
</dbReference>
<dbReference type="GO" id="GO:0019290">
    <property type="term" value="P:siderophore biosynthetic process"/>
    <property type="evidence" value="ECO:0007669"/>
    <property type="project" value="TreeGrafter"/>
</dbReference>
<dbReference type="EMBL" id="FOVC01000004">
    <property type="protein sequence ID" value="SFN23898.1"/>
    <property type="molecule type" value="Genomic_DNA"/>
</dbReference>
<dbReference type="OrthoDB" id="7584480at2"/>